<dbReference type="GO" id="GO:0008168">
    <property type="term" value="F:methyltransferase activity"/>
    <property type="evidence" value="ECO:0007669"/>
    <property type="project" value="UniProtKB-KW"/>
</dbReference>
<evidence type="ECO:0000259" key="4">
    <source>
        <dbReference type="Pfam" id="PF13649"/>
    </source>
</evidence>
<sequence length="278" mass="30792">MMRTPTILSGFLGRNRNVLAGLQAPVAGRHSNGCTRPWFEAAFSRFYADLYAHRDTAEAESLLDSLQDLLPARGPVLDLACGAGRLLGPLGRRFGEVVGLDLSRDLLAVARERAGSARLVRSDMRTPPFAAGSFAAVFSFFTSFGYFENPADDEAVVARVAHCLQPGGKYVLDFLNAGPVTSELVPKSEQTIGDRRVESSRSFDVASRVIRKTVRVFREDALEVTYEERVRAYTPDELDAIFARSGLEVVRRYGGYAKEPFERDRSLRYVLVGRRMSS</sequence>
<dbReference type="GO" id="GO:0032259">
    <property type="term" value="P:methylation"/>
    <property type="evidence" value="ECO:0007669"/>
    <property type="project" value="UniProtKB-KW"/>
</dbReference>
<comment type="caution">
    <text evidence="5">The sequence shown here is derived from an EMBL/GenBank/DDBJ whole genome shotgun (WGS) entry which is preliminary data.</text>
</comment>
<dbReference type="InterPro" id="IPR029063">
    <property type="entry name" value="SAM-dependent_MTases_sf"/>
</dbReference>
<name>A0A956NA07_UNCEI</name>
<dbReference type="Gene3D" id="3.40.50.150">
    <property type="entry name" value="Vaccinia Virus protein VP39"/>
    <property type="match status" value="1"/>
</dbReference>
<dbReference type="InterPro" id="IPR041698">
    <property type="entry name" value="Methyltransf_25"/>
</dbReference>
<keyword evidence="3" id="KW-0949">S-adenosyl-L-methionine</keyword>
<dbReference type="Gene3D" id="2.20.130.10">
    <property type="entry name" value="CAC2371-like domains"/>
    <property type="match status" value="1"/>
</dbReference>
<accession>A0A956NA07</accession>
<feature type="domain" description="Methyltransferase" evidence="4">
    <location>
        <begin position="76"/>
        <end position="168"/>
    </location>
</feature>
<protein>
    <submittedName>
        <fullName evidence="5">Class I SAM-dependent methyltransferase</fullName>
    </submittedName>
</protein>
<keyword evidence="2" id="KW-0808">Transferase</keyword>
<dbReference type="Proteomes" id="UP000739538">
    <property type="component" value="Unassembled WGS sequence"/>
</dbReference>
<dbReference type="PANTHER" id="PTHR43464">
    <property type="entry name" value="METHYLTRANSFERASE"/>
    <property type="match status" value="1"/>
</dbReference>
<organism evidence="5 6">
    <name type="scientific">Eiseniibacteriota bacterium</name>
    <dbReference type="NCBI Taxonomy" id="2212470"/>
    <lineage>
        <taxon>Bacteria</taxon>
        <taxon>Candidatus Eiseniibacteriota</taxon>
    </lineage>
</organism>
<keyword evidence="1 5" id="KW-0489">Methyltransferase</keyword>
<dbReference type="CDD" id="cd02440">
    <property type="entry name" value="AdoMet_MTases"/>
    <property type="match status" value="1"/>
</dbReference>
<proteinExistence type="predicted"/>
<dbReference type="EMBL" id="JAGQHS010000015">
    <property type="protein sequence ID" value="MCA9755068.1"/>
    <property type="molecule type" value="Genomic_DNA"/>
</dbReference>
<evidence type="ECO:0000256" key="3">
    <source>
        <dbReference type="ARBA" id="ARBA00022691"/>
    </source>
</evidence>
<evidence type="ECO:0000256" key="2">
    <source>
        <dbReference type="ARBA" id="ARBA00022679"/>
    </source>
</evidence>
<evidence type="ECO:0000256" key="1">
    <source>
        <dbReference type="ARBA" id="ARBA00022603"/>
    </source>
</evidence>
<dbReference type="Pfam" id="PF13649">
    <property type="entry name" value="Methyltransf_25"/>
    <property type="match status" value="1"/>
</dbReference>
<dbReference type="PANTHER" id="PTHR43464:SF19">
    <property type="entry name" value="UBIQUINONE BIOSYNTHESIS O-METHYLTRANSFERASE, MITOCHONDRIAL"/>
    <property type="match status" value="1"/>
</dbReference>
<gene>
    <name evidence="5" type="ORF">KDA27_04635</name>
</gene>
<reference evidence="5" key="2">
    <citation type="journal article" date="2021" name="Microbiome">
        <title>Successional dynamics and alternative stable states in a saline activated sludge microbial community over 9 years.</title>
        <authorList>
            <person name="Wang Y."/>
            <person name="Ye J."/>
            <person name="Ju F."/>
            <person name="Liu L."/>
            <person name="Boyd J.A."/>
            <person name="Deng Y."/>
            <person name="Parks D.H."/>
            <person name="Jiang X."/>
            <person name="Yin X."/>
            <person name="Woodcroft B.J."/>
            <person name="Tyson G.W."/>
            <person name="Hugenholtz P."/>
            <person name="Polz M.F."/>
            <person name="Zhang T."/>
        </authorList>
    </citation>
    <scope>NUCLEOTIDE SEQUENCE</scope>
    <source>
        <strain evidence="5">HKST-UBA02</strain>
    </source>
</reference>
<dbReference type="AlphaFoldDB" id="A0A956NA07"/>
<dbReference type="SUPFAM" id="SSF53335">
    <property type="entry name" value="S-adenosyl-L-methionine-dependent methyltransferases"/>
    <property type="match status" value="1"/>
</dbReference>
<evidence type="ECO:0000313" key="5">
    <source>
        <dbReference type="EMBL" id="MCA9755068.1"/>
    </source>
</evidence>
<evidence type="ECO:0000313" key="6">
    <source>
        <dbReference type="Proteomes" id="UP000739538"/>
    </source>
</evidence>
<reference evidence="5" key="1">
    <citation type="submission" date="2020-04" db="EMBL/GenBank/DDBJ databases">
        <authorList>
            <person name="Zhang T."/>
        </authorList>
    </citation>
    <scope>NUCLEOTIDE SEQUENCE</scope>
    <source>
        <strain evidence="5">HKST-UBA02</strain>
    </source>
</reference>